<keyword evidence="3" id="KW-0804">Transcription</keyword>
<evidence type="ECO:0000256" key="4">
    <source>
        <dbReference type="ARBA" id="ARBA00023242"/>
    </source>
</evidence>
<proteinExistence type="predicted"/>
<evidence type="ECO:0000259" key="6">
    <source>
        <dbReference type="Pfam" id="PF05225"/>
    </source>
</evidence>
<keyword evidence="8" id="KW-1185">Reference proteome</keyword>
<feature type="region of interest" description="Disordered" evidence="5">
    <location>
        <begin position="572"/>
        <end position="601"/>
    </location>
</feature>
<dbReference type="Pfam" id="PF05225">
    <property type="entry name" value="HTH_psq"/>
    <property type="match status" value="1"/>
</dbReference>
<keyword evidence="4" id="KW-0539">Nucleus</keyword>
<sequence>MAVSIGFLRNSEHHMRSHDQVTFRTKNTNNQYSGAVKQHAWPVNWKNNLPENLWDSTTFIKRTLTQSDFLAIPILLQPPSKQSWSPFLEETLDHHRTTISNADDQTNVKSSMNLLTSGSGEVAPQGSPSEGQVFSKTSSASGEHSALNQIPQFVDEPLDLSIKRPVEQTHCDNRLTRSDSCESSLSCHSSTMLPKNAISDLPTINPRHKYLDSIFCQNYQQTLHALFSNRKYFLEQQALRSDTAQAYAPSHHTICQTHREHLWKTNFSAFMARKIRRTDHPLHCDLAPGSQPTHILNTDKTKITGLGEPLKSCKASRRAYTEAELSAAVRAICFGRLGTRRAASVYGIPRSTLRNKICKLNELKKREEERQGGKAILMAEFLQSFLHQFRDKPTLRPLSYTTFKTEANSVNGQVTNANEGSMTSCSGAEMMKKDKLSEKRLSRFALSASRIASIFQVNCRKNYMNRKMADISCSARAIGNKMTRVHRANKPLYTRRIEIDEACSNRYEKATSDSDTHFPYSGAGLINPTSKGNTEVPAPFVNNQRQNVQLNMRLPHCFGSPNSAFDPVMDSKQAKTTTSMNARTNQTQTYYSRPVHHNDRS</sequence>
<dbReference type="OrthoDB" id="10028342at2759"/>
<dbReference type="SUPFAM" id="SSF46689">
    <property type="entry name" value="Homeodomain-like"/>
    <property type="match status" value="1"/>
</dbReference>
<reference evidence="7" key="1">
    <citation type="submission" date="2019-07" db="EMBL/GenBank/DDBJ databases">
        <title>Annotation for the trematode Paragonimus miyazaki's.</title>
        <authorList>
            <person name="Choi Y.-J."/>
        </authorList>
    </citation>
    <scope>NUCLEOTIDE SEQUENCE</scope>
    <source>
        <strain evidence="7">Japan</strain>
    </source>
</reference>
<accession>A0A8S9Z1C2</accession>
<dbReference type="InterPro" id="IPR007889">
    <property type="entry name" value="HTH_Psq"/>
</dbReference>
<organism evidence="7 8">
    <name type="scientific">Paragonimus skrjabini miyazakii</name>
    <dbReference type="NCBI Taxonomy" id="59628"/>
    <lineage>
        <taxon>Eukaryota</taxon>
        <taxon>Metazoa</taxon>
        <taxon>Spiralia</taxon>
        <taxon>Lophotrochozoa</taxon>
        <taxon>Platyhelminthes</taxon>
        <taxon>Trematoda</taxon>
        <taxon>Digenea</taxon>
        <taxon>Plagiorchiida</taxon>
        <taxon>Troglotremata</taxon>
        <taxon>Troglotrematidae</taxon>
        <taxon>Paragonimus</taxon>
    </lineage>
</organism>
<dbReference type="GO" id="GO:0003677">
    <property type="term" value="F:DNA binding"/>
    <property type="evidence" value="ECO:0007669"/>
    <property type="project" value="UniProtKB-KW"/>
</dbReference>
<dbReference type="PANTHER" id="PTHR21545">
    <property type="entry name" value="TRANSCRIPTION FACTOR MLR1/2"/>
    <property type="match status" value="1"/>
</dbReference>
<evidence type="ECO:0000256" key="1">
    <source>
        <dbReference type="ARBA" id="ARBA00023015"/>
    </source>
</evidence>
<keyword evidence="1" id="KW-0805">Transcription regulation</keyword>
<dbReference type="InterPro" id="IPR009057">
    <property type="entry name" value="Homeodomain-like_sf"/>
</dbReference>
<dbReference type="Proteomes" id="UP000822476">
    <property type="component" value="Unassembled WGS sequence"/>
</dbReference>
<evidence type="ECO:0000256" key="5">
    <source>
        <dbReference type="SAM" id="MobiDB-lite"/>
    </source>
</evidence>
<dbReference type="AlphaFoldDB" id="A0A8S9Z1C2"/>
<comment type="caution">
    <text evidence="7">The sequence shown here is derived from an EMBL/GenBank/DDBJ whole genome shotgun (WGS) entry which is preliminary data.</text>
</comment>
<feature type="compositionally biased region" description="Polar residues" evidence="5">
    <location>
        <begin position="126"/>
        <end position="141"/>
    </location>
</feature>
<gene>
    <name evidence="7" type="ORF">EG68_01541</name>
</gene>
<evidence type="ECO:0000256" key="3">
    <source>
        <dbReference type="ARBA" id="ARBA00023163"/>
    </source>
</evidence>
<feature type="domain" description="HTH psq-type" evidence="6">
    <location>
        <begin position="321"/>
        <end position="361"/>
    </location>
</feature>
<protein>
    <recommendedName>
        <fullName evidence="6">HTH psq-type domain-containing protein</fullName>
    </recommendedName>
</protein>
<keyword evidence="2" id="KW-0238">DNA-binding</keyword>
<dbReference type="Gene3D" id="1.10.10.60">
    <property type="entry name" value="Homeodomain-like"/>
    <property type="match status" value="1"/>
</dbReference>
<feature type="region of interest" description="Disordered" evidence="5">
    <location>
        <begin position="116"/>
        <end position="141"/>
    </location>
</feature>
<evidence type="ECO:0000256" key="2">
    <source>
        <dbReference type="ARBA" id="ARBA00023125"/>
    </source>
</evidence>
<dbReference type="PANTHER" id="PTHR21545:SF13">
    <property type="entry name" value="ECDYSONE-INDUCED PROTEIN 93F, ISOFORM C"/>
    <property type="match status" value="1"/>
</dbReference>
<evidence type="ECO:0000313" key="8">
    <source>
        <dbReference type="Proteomes" id="UP000822476"/>
    </source>
</evidence>
<dbReference type="GO" id="GO:0006357">
    <property type="term" value="P:regulation of transcription by RNA polymerase II"/>
    <property type="evidence" value="ECO:0007669"/>
    <property type="project" value="TreeGrafter"/>
</dbReference>
<feature type="compositionally biased region" description="Polar residues" evidence="5">
    <location>
        <begin position="574"/>
        <end position="591"/>
    </location>
</feature>
<dbReference type="GO" id="GO:0005634">
    <property type="term" value="C:nucleus"/>
    <property type="evidence" value="ECO:0007669"/>
    <property type="project" value="TreeGrafter"/>
</dbReference>
<evidence type="ECO:0000313" key="7">
    <source>
        <dbReference type="EMBL" id="KAF7261215.1"/>
    </source>
</evidence>
<name>A0A8S9Z1C2_9TREM</name>
<dbReference type="EMBL" id="JTDE01000450">
    <property type="protein sequence ID" value="KAF7261215.1"/>
    <property type="molecule type" value="Genomic_DNA"/>
</dbReference>